<gene>
    <name evidence="1" type="ORF">XH94_35705</name>
</gene>
<name>A0A4Q0S0C1_9BRAD</name>
<proteinExistence type="predicted"/>
<organism evidence="1 2">
    <name type="scientific">Bradyrhizobium zhanjiangense</name>
    <dbReference type="NCBI Taxonomy" id="1325107"/>
    <lineage>
        <taxon>Bacteria</taxon>
        <taxon>Pseudomonadati</taxon>
        <taxon>Pseudomonadota</taxon>
        <taxon>Alphaproteobacteria</taxon>
        <taxon>Hyphomicrobiales</taxon>
        <taxon>Nitrobacteraceae</taxon>
        <taxon>Bradyrhizobium</taxon>
    </lineage>
</organism>
<protein>
    <submittedName>
        <fullName evidence="1">Uncharacterized protein</fullName>
    </submittedName>
</protein>
<evidence type="ECO:0000313" key="2">
    <source>
        <dbReference type="Proteomes" id="UP000290565"/>
    </source>
</evidence>
<evidence type="ECO:0000313" key="1">
    <source>
        <dbReference type="EMBL" id="RXH25195.1"/>
    </source>
</evidence>
<reference evidence="1 2" key="1">
    <citation type="submission" date="2015-04" db="EMBL/GenBank/DDBJ databases">
        <title>Comparative genomics of rhizobia nodulating Arachis hypogaea in China.</title>
        <authorList>
            <person name="Li Y."/>
        </authorList>
    </citation>
    <scope>NUCLEOTIDE SEQUENCE [LARGE SCALE GENOMIC DNA]</scope>
    <source>
        <strain evidence="1 2">CCBAU 51787</strain>
    </source>
</reference>
<dbReference type="Proteomes" id="UP000290565">
    <property type="component" value="Unassembled WGS sequence"/>
</dbReference>
<accession>A0A4Q0S0C1</accession>
<comment type="caution">
    <text evidence="1">The sequence shown here is derived from an EMBL/GenBank/DDBJ whole genome shotgun (WGS) entry which is preliminary data.</text>
</comment>
<sequence>MAALNVMIKRFLKRGHLTLLRKRPMSSATVVKVIVGSLRRDLPLRCRLVAFSSIHRRICRVRALKRQTFAISKHIRILKQTPAQSLRALFTDDECVISFPYAWDIGKKQEVKCRTLGKCCQTSVLVDINSTVRWHARITPCTIVNSHRKDHYSELHLTIASHAVSPF</sequence>
<dbReference type="AlphaFoldDB" id="A0A4Q0S0C1"/>
<dbReference type="EMBL" id="LBJM01000187">
    <property type="protein sequence ID" value="RXH25195.1"/>
    <property type="molecule type" value="Genomic_DNA"/>
</dbReference>